<dbReference type="Proteomes" id="UP000003571">
    <property type="component" value="Unassembled WGS sequence"/>
</dbReference>
<feature type="domain" description="DUF4469" evidence="1">
    <location>
        <begin position="137"/>
        <end position="234"/>
    </location>
</feature>
<dbReference type="AlphaFoldDB" id="H7EI88"/>
<evidence type="ECO:0000259" key="1">
    <source>
        <dbReference type="Pfam" id="PF14734"/>
    </source>
</evidence>
<dbReference type="Pfam" id="PF14848">
    <property type="entry name" value="HU-DNA_bdg"/>
    <property type="match status" value="1"/>
</dbReference>
<dbReference type="Pfam" id="PF14734">
    <property type="entry name" value="DUF4469"/>
    <property type="match status" value="1"/>
</dbReference>
<dbReference type="PATRIC" id="fig|907348.3.peg.526"/>
<protein>
    <submittedName>
        <fullName evidence="3">Uncharacterized protein</fullName>
    </submittedName>
</protein>
<evidence type="ECO:0000259" key="2">
    <source>
        <dbReference type="Pfam" id="PF14848"/>
    </source>
</evidence>
<dbReference type="CDD" id="cd12843">
    <property type="entry name" value="Bvu_2165_C_like"/>
    <property type="match status" value="1"/>
</dbReference>
<proteinExistence type="predicted"/>
<dbReference type="InterPro" id="IPR027824">
    <property type="entry name" value="DUF4469"/>
</dbReference>
<comment type="caution">
    <text evidence="3">The sequence shown here is derived from an EMBL/GenBank/DDBJ whole genome shotgun (WGS) entry which is preliminary data.</text>
</comment>
<gene>
    <name evidence="3" type="ORF">TresaDRAFT_2262</name>
</gene>
<evidence type="ECO:0000313" key="4">
    <source>
        <dbReference type="Proteomes" id="UP000003571"/>
    </source>
</evidence>
<dbReference type="RefSeq" id="WP_002702578.1">
    <property type="nucleotide sequence ID" value="NZ_AGRW01000034.1"/>
</dbReference>
<dbReference type="OrthoDB" id="359091at2"/>
<dbReference type="EMBL" id="AGRW01000034">
    <property type="protein sequence ID" value="EIC02767.1"/>
    <property type="molecule type" value="Genomic_DNA"/>
</dbReference>
<evidence type="ECO:0000313" key="3">
    <source>
        <dbReference type="EMBL" id="EIC02767.1"/>
    </source>
</evidence>
<name>H7EI88_9SPIR</name>
<organism evidence="3 4">
    <name type="scientific">Treponema saccharophilum DSM 2985</name>
    <dbReference type="NCBI Taxonomy" id="907348"/>
    <lineage>
        <taxon>Bacteria</taxon>
        <taxon>Pseudomonadati</taxon>
        <taxon>Spirochaetota</taxon>
        <taxon>Spirochaetia</taxon>
        <taxon>Spirochaetales</taxon>
        <taxon>Treponemataceae</taxon>
        <taxon>Treponema</taxon>
    </lineage>
</organism>
<dbReference type="eggNOG" id="ENOG502ZCIQ">
    <property type="taxonomic scope" value="Bacteria"/>
</dbReference>
<dbReference type="Gene3D" id="2.70.50.70">
    <property type="match status" value="1"/>
</dbReference>
<dbReference type="InterPro" id="IPR049893">
    <property type="entry name" value="Bvu_2165-like_IHF-HU-DNA_bdg"/>
</dbReference>
<keyword evidence="4" id="KW-1185">Reference proteome</keyword>
<feature type="domain" description="Bvu-2165-like IHF-HU-like DNA-binding" evidence="2">
    <location>
        <begin position="7"/>
        <end position="128"/>
    </location>
</feature>
<accession>H7EI88</accession>
<sequence length="246" mass="26666">MAKKYTWSITLRPNAFTPDNDRDQLADVVPAGTKRDEDIADEIVAEGSEIKRETILNILSLRNKKVLGYALAGYNYSNDVEQMSPRVNGVFEDINAQFDPNIHKCVIDITAGAALRSELSNVAVKVTGTKEAGGAKIGAVANSVTGEKDGTIPIGDDVIIEGEKIKIQDEADEAQGVFFADSTGTEHRVSRKLTVNKPAQLIARVPADLAEGSVTLIVRTKYTGSATTLKSVRELRYAYELKAVKQ</sequence>
<reference evidence="3 4" key="1">
    <citation type="submission" date="2011-09" db="EMBL/GenBank/DDBJ databases">
        <title>The draft genome of Treponema saccharophilum DSM 2985.</title>
        <authorList>
            <consortium name="US DOE Joint Genome Institute (JGI-PGF)"/>
            <person name="Lucas S."/>
            <person name="Copeland A."/>
            <person name="Lapidus A."/>
            <person name="Glavina del Rio T."/>
            <person name="Dalin E."/>
            <person name="Tice H."/>
            <person name="Bruce D."/>
            <person name="Goodwin L."/>
            <person name="Pitluck S."/>
            <person name="Peters L."/>
            <person name="Kyrpides N."/>
            <person name="Mavromatis K."/>
            <person name="Ivanova N."/>
            <person name="Markowitz V."/>
            <person name="Cheng J.-F."/>
            <person name="Hugenholtz P."/>
            <person name="Woyke T."/>
            <person name="Wu D."/>
            <person name="Gronow S."/>
            <person name="Wellnitz S."/>
            <person name="Brambilla E."/>
            <person name="Klenk H.-P."/>
            <person name="Eisen J.A."/>
        </authorList>
    </citation>
    <scope>NUCLEOTIDE SEQUENCE [LARGE SCALE GENOMIC DNA]</scope>
    <source>
        <strain evidence="3 4">DSM 2985</strain>
    </source>
</reference>